<reference evidence="1" key="1">
    <citation type="submission" date="2018-02" db="EMBL/GenBank/DDBJ databases">
        <title>Rhizophora mucronata_Transcriptome.</title>
        <authorList>
            <person name="Meera S.P."/>
            <person name="Sreeshan A."/>
            <person name="Augustine A."/>
        </authorList>
    </citation>
    <scope>NUCLEOTIDE SEQUENCE</scope>
    <source>
        <tissue evidence="1">Leaf</tissue>
    </source>
</reference>
<sequence>MTIGKMFFLRYVVSVLLMEEHATSFRI</sequence>
<dbReference type="AlphaFoldDB" id="A0A2P2PH87"/>
<name>A0A2P2PH87_RHIMU</name>
<proteinExistence type="predicted"/>
<evidence type="ECO:0000313" key="1">
    <source>
        <dbReference type="EMBL" id="MBX54148.1"/>
    </source>
</evidence>
<protein>
    <submittedName>
        <fullName evidence="1">Uncharacterized protein</fullName>
    </submittedName>
</protein>
<dbReference type="EMBL" id="GGEC01073664">
    <property type="protein sequence ID" value="MBX54148.1"/>
    <property type="molecule type" value="Transcribed_RNA"/>
</dbReference>
<accession>A0A2P2PH87</accession>
<organism evidence="1">
    <name type="scientific">Rhizophora mucronata</name>
    <name type="common">Asiatic mangrove</name>
    <dbReference type="NCBI Taxonomy" id="61149"/>
    <lineage>
        <taxon>Eukaryota</taxon>
        <taxon>Viridiplantae</taxon>
        <taxon>Streptophyta</taxon>
        <taxon>Embryophyta</taxon>
        <taxon>Tracheophyta</taxon>
        <taxon>Spermatophyta</taxon>
        <taxon>Magnoliopsida</taxon>
        <taxon>eudicotyledons</taxon>
        <taxon>Gunneridae</taxon>
        <taxon>Pentapetalae</taxon>
        <taxon>rosids</taxon>
        <taxon>fabids</taxon>
        <taxon>Malpighiales</taxon>
        <taxon>Rhizophoraceae</taxon>
        <taxon>Rhizophora</taxon>
    </lineage>
</organism>